<comment type="caution">
    <text evidence="2">The sequence shown here is derived from an EMBL/GenBank/DDBJ whole genome shotgun (WGS) entry which is preliminary data.</text>
</comment>
<dbReference type="PROSITE" id="PS51257">
    <property type="entry name" value="PROKAR_LIPOPROTEIN"/>
    <property type="match status" value="1"/>
</dbReference>
<dbReference type="Proteomes" id="UP001597525">
    <property type="component" value="Unassembled WGS sequence"/>
</dbReference>
<protein>
    <recommendedName>
        <fullName evidence="4">DUF4884 domain-containing protein</fullName>
    </recommendedName>
</protein>
<keyword evidence="1" id="KW-0732">Signal</keyword>
<sequence>MRKLAILCLVMTIMSCKSSFFFGTEPVFTMGMSEKDFNEQNKAQMVFATDQGTTIYRTYHAKTSYKFFTFENEKLVRFDSGTHPDDYKLSLIEWYQNKEENQ</sequence>
<evidence type="ECO:0000313" key="3">
    <source>
        <dbReference type="Proteomes" id="UP001597525"/>
    </source>
</evidence>
<evidence type="ECO:0008006" key="4">
    <source>
        <dbReference type="Google" id="ProtNLM"/>
    </source>
</evidence>
<keyword evidence="3" id="KW-1185">Reference proteome</keyword>
<dbReference type="EMBL" id="JBHUPB010000007">
    <property type="protein sequence ID" value="MFD2967790.1"/>
    <property type="molecule type" value="Genomic_DNA"/>
</dbReference>
<evidence type="ECO:0000313" key="2">
    <source>
        <dbReference type="EMBL" id="MFD2967790.1"/>
    </source>
</evidence>
<gene>
    <name evidence="2" type="ORF">ACFS7Y_10345</name>
</gene>
<evidence type="ECO:0000256" key="1">
    <source>
        <dbReference type="SAM" id="SignalP"/>
    </source>
</evidence>
<dbReference type="RefSeq" id="WP_320183066.1">
    <property type="nucleotide sequence ID" value="NZ_CP138332.1"/>
</dbReference>
<proteinExistence type="predicted"/>
<accession>A0ABW6BGF5</accession>
<feature type="signal peptide" evidence="1">
    <location>
        <begin position="1"/>
        <end position="22"/>
    </location>
</feature>
<name>A0ABW6BGF5_9SPHI</name>
<feature type="chain" id="PRO_5045537428" description="DUF4884 domain-containing protein" evidence="1">
    <location>
        <begin position="23"/>
        <end position="102"/>
    </location>
</feature>
<organism evidence="2 3">
    <name type="scientific">Sphingobacterium bambusae</name>
    <dbReference type="NCBI Taxonomy" id="662858"/>
    <lineage>
        <taxon>Bacteria</taxon>
        <taxon>Pseudomonadati</taxon>
        <taxon>Bacteroidota</taxon>
        <taxon>Sphingobacteriia</taxon>
        <taxon>Sphingobacteriales</taxon>
        <taxon>Sphingobacteriaceae</taxon>
        <taxon>Sphingobacterium</taxon>
    </lineage>
</organism>
<reference evidence="3" key="1">
    <citation type="journal article" date="2019" name="Int. J. Syst. Evol. Microbiol.">
        <title>The Global Catalogue of Microorganisms (GCM) 10K type strain sequencing project: providing services to taxonomists for standard genome sequencing and annotation.</title>
        <authorList>
            <consortium name="The Broad Institute Genomics Platform"/>
            <consortium name="The Broad Institute Genome Sequencing Center for Infectious Disease"/>
            <person name="Wu L."/>
            <person name="Ma J."/>
        </authorList>
    </citation>
    <scope>NUCLEOTIDE SEQUENCE [LARGE SCALE GENOMIC DNA]</scope>
    <source>
        <strain evidence="3">KCTC 22814</strain>
    </source>
</reference>